<sequence>MKPFNNNNIIINYNLFLFSFINFFFKWVSCEKDITISVGPGSKECFYQTLKIDQVLDIDYQVIDGGQGALDISFYLMAPDNRIINSVKKVKSHLLKIRHLQESFRAFATRDKNILEGNVSKINSWSLFQILIMLSVVMVKSLFDEKSKFHKIWKKIES</sequence>
<evidence type="ECO:0000313" key="10">
    <source>
        <dbReference type="EMBL" id="EEB10414.1"/>
    </source>
</evidence>
<reference evidence="10" key="2">
    <citation type="submission" date="2007-04" db="EMBL/GenBank/DDBJ databases">
        <title>The genome of the human body louse.</title>
        <authorList>
            <consortium name="The Human Body Louse Genome Consortium"/>
            <person name="Kirkness E."/>
            <person name="Walenz B."/>
            <person name="Hass B."/>
            <person name="Bruggner R."/>
            <person name="Strausberg R."/>
        </authorList>
    </citation>
    <scope>NUCLEOTIDE SEQUENCE</scope>
    <source>
        <strain evidence="10">USDA</strain>
    </source>
</reference>
<dbReference type="GeneID" id="8232466"/>
<dbReference type="EMBL" id="AAZO01000472">
    <property type="status" value="NOT_ANNOTATED_CDS"/>
    <property type="molecule type" value="Genomic_DNA"/>
</dbReference>
<evidence type="ECO:0000313" key="11">
    <source>
        <dbReference type="EnsemblMetazoa" id="PHUM040380-PA"/>
    </source>
</evidence>
<evidence type="ECO:0000256" key="7">
    <source>
        <dbReference type="ARBA" id="ARBA00023136"/>
    </source>
</evidence>
<keyword evidence="10" id="KW-0675">Receptor</keyword>
<reference evidence="11" key="3">
    <citation type="submission" date="2021-02" db="UniProtKB">
        <authorList>
            <consortium name="EnsemblMetazoa"/>
        </authorList>
    </citation>
    <scope>IDENTIFICATION</scope>
    <source>
        <strain evidence="11">USDA</strain>
    </source>
</reference>
<dbReference type="Pfam" id="PF01105">
    <property type="entry name" value="EMP24_GP25L"/>
    <property type="match status" value="2"/>
</dbReference>
<dbReference type="CTD" id="8232466"/>
<dbReference type="eggNOG" id="KOG3287">
    <property type="taxonomic scope" value="Eukaryota"/>
</dbReference>
<name>E0VAK8_PEDHC</name>
<evidence type="ECO:0000313" key="12">
    <source>
        <dbReference type="Proteomes" id="UP000009046"/>
    </source>
</evidence>
<accession>E0VAK8</accession>
<dbReference type="EnsemblMetazoa" id="PHUM040380-RA">
    <property type="protein sequence ID" value="PHUM040380-PA"/>
    <property type="gene ID" value="PHUM040380"/>
</dbReference>
<gene>
    <name evidence="11" type="primary">8232466</name>
    <name evidence="10" type="ORF">Phum_PHUM040380</name>
</gene>
<dbReference type="OrthoDB" id="5976732at2759"/>
<protein>
    <submittedName>
        <fullName evidence="10 11">T1/st2 receptor binding protein, putative</fullName>
    </submittedName>
</protein>
<dbReference type="KEGG" id="phu:Phum_PHUM040380"/>
<reference evidence="10" key="1">
    <citation type="submission" date="2007-04" db="EMBL/GenBank/DDBJ databases">
        <title>Annotation of Pediculus humanus corporis strain USDA.</title>
        <authorList>
            <person name="Kirkness E."/>
            <person name="Hannick L."/>
            <person name="Hass B."/>
            <person name="Bruggner R."/>
            <person name="Lawson D."/>
            <person name="Bidwell S."/>
            <person name="Joardar V."/>
            <person name="Caler E."/>
            <person name="Walenz B."/>
            <person name="Inman J."/>
            <person name="Schobel S."/>
            <person name="Galinsky K."/>
            <person name="Amedeo P."/>
            <person name="Strausberg R."/>
        </authorList>
    </citation>
    <scope>NUCLEOTIDE SEQUENCE</scope>
    <source>
        <strain evidence="10">USDA</strain>
    </source>
</reference>
<feature type="domain" description="GOLD" evidence="9">
    <location>
        <begin position="33"/>
        <end position="144"/>
    </location>
</feature>
<dbReference type="HOGENOM" id="CLU_1671433_0_0_1"/>
<evidence type="ECO:0000259" key="9">
    <source>
        <dbReference type="SMART" id="SM01190"/>
    </source>
</evidence>
<comment type="subcellular location">
    <subcellularLocation>
        <location evidence="8">Endomembrane system</location>
        <topology evidence="8">Single-pass membrane protein</topology>
    </subcellularLocation>
    <subcellularLocation>
        <location evidence="1">Membrane</location>
        <topology evidence="1">Single-pass type I membrane protein</topology>
    </subcellularLocation>
</comment>
<dbReference type="Proteomes" id="UP000009046">
    <property type="component" value="Unassembled WGS sequence"/>
</dbReference>
<organism>
    <name type="scientific">Pediculus humanus subsp. corporis</name>
    <name type="common">Body louse</name>
    <dbReference type="NCBI Taxonomy" id="121224"/>
    <lineage>
        <taxon>Eukaryota</taxon>
        <taxon>Metazoa</taxon>
        <taxon>Ecdysozoa</taxon>
        <taxon>Arthropoda</taxon>
        <taxon>Hexapoda</taxon>
        <taxon>Insecta</taxon>
        <taxon>Pterygota</taxon>
        <taxon>Neoptera</taxon>
        <taxon>Paraneoptera</taxon>
        <taxon>Psocodea</taxon>
        <taxon>Troctomorpha</taxon>
        <taxon>Phthiraptera</taxon>
        <taxon>Anoplura</taxon>
        <taxon>Pediculidae</taxon>
        <taxon>Pediculus</taxon>
    </lineage>
</organism>
<evidence type="ECO:0000256" key="6">
    <source>
        <dbReference type="ARBA" id="ARBA00022989"/>
    </source>
</evidence>
<evidence type="ECO:0000256" key="2">
    <source>
        <dbReference type="ARBA" id="ARBA00007104"/>
    </source>
</evidence>
<proteinExistence type="inferred from homology"/>
<dbReference type="SMART" id="SM01190">
    <property type="entry name" value="EMP24_GP25L"/>
    <property type="match status" value="1"/>
</dbReference>
<evidence type="ECO:0000256" key="4">
    <source>
        <dbReference type="ARBA" id="ARBA00022692"/>
    </source>
</evidence>
<dbReference type="EMBL" id="DS235008">
    <property type="protein sequence ID" value="EEB10414.1"/>
    <property type="molecule type" value="Genomic_DNA"/>
</dbReference>
<keyword evidence="12" id="KW-1185">Reference proteome</keyword>
<evidence type="ECO:0000256" key="1">
    <source>
        <dbReference type="ARBA" id="ARBA00004479"/>
    </source>
</evidence>
<evidence type="ECO:0000256" key="3">
    <source>
        <dbReference type="ARBA" id="ARBA00022473"/>
    </source>
</evidence>
<dbReference type="RefSeq" id="XP_002423152.1">
    <property type="nucleotide sequence ID" value="XM_002423107.1"/>
</dbReference>
<evidence type="ECO:0000256" key="5">
    <source>
        <dbReference type="ARBA" id="ARBA00022729"/>
    </source>
</evidence>
<evidence type="ECO:0000256" key="8">
    <source>
        <dbReference type="ARBA" id="ARBA00037847"/>
    </source>
</evidence>
<keyword evidence="5" id="KW-0732">Signal</keyword>
<dbReference type="GO" id="GO:0016020">
    <property type="term" value="C:membrane"/>
    <property type="evidence" value="ECO:0007669"/>
    <property type="project" value="UniProtKB-SubCell"/>
</dbReference>
<dbReference type="SUPFAM" id="SSF101576">
    <property type="entry name" value="Supernatant protein factor (SPF), C-terminal domain"/>
    <property type="match status" value="1"/>
</dbReference>
<dbReference type="GO" id="GO:0012505">
    <property type="term" value="C:endomembrane system"/>
    <property type="evidence" value="ECO:0007669"/>
    <property type="project" value="UniProtKB-SubCell"/>
</dbReference>
<dbReference type="VEuPathDB" id="VectorBase:PHUM040380"/>
<dbReference type="STRING" id="121224.E0VAK8"/>
<dbReference type="InterPro" id="IPR015720">
    <property type="entry name" value="Emp24-like"/>
</dbReference>
<dbReference type="InterPro" id="IPR036598">
    <property type="entry name" value="GOLD_dom_sf"/>
</dbReference>
<dbReference type="InParanoid" id="E0VAK8"/>
<dbReference type="InterPro" id="IPR009038">
    <property type="entry name" value="GOLD_dom"/>
</dbReference>
<keyword evidence="3" id="KW-0217">Developmental protein</keyword>
<keyword evidence="6" id="KW-1133">Transmembrane helix</keyword>
<dbReference type="PANTHER" id="PTHR22811">
    <property type="entry name" value="TRANSMEMBRANE EMP24 DOMAIN-CONTAINING PROTEIN"/>
    <property type="match status" value="1"/>
</dbReference>
<dbReference type="AlphaFoldDB" id="E0VAK8"/>
<keyword evidence="7" id="KW-0472">Membrane</keyword>
<keyword evidence="4" id="KW-0812">Transmembrane</keyword>
<comment type="similarity">
    <text evidence="2">Belongs to the EMP24/GP25L family.</text>
</comment>